<dbReference type="GO" id="GO:0097053">
    <property type="term" value="P:L-kynurenine catabolic process"/>
    <property type="evidence" value="ECO:0007669"/>
    <property type="project" value="UniProtKB-UniRule"/>
</dbReference>
<dbReference type="EMBL" id="VOLR01000005">
    <property type="protein sequence ID" value="TWX61858.1"/>
    <property type="molecule type" value="Genomic_DNA"/>
</dbReference>
<dbReference type="EC" id="3.7.1.3" evidence="4 5"/>
<reference evidence="8 10" key="1">
    <citation type="submission" date="2019-07" db="EMBL/GenBank/DDBJ databases">
        <title>Genomes of sea-ice associated Colwellia species.</title>
        <authorList>
            <person name="Bowman J.P."/>
        </authorList>
    </citation>
    <scope>NUCLEOTIDE SEQUENCE [LARGE SCALE GENOMIC DNA]</scope>
    <source>
        <strain evidence="7 9">ACAM 607</strain>
        <strain evidence="8 10">IC036</strain>
    </source>
</reference>
<comment type="pathway">
    <text evidence="4 6">Amino-acid degradation; L-kynurenine degradation; L-alanine and anthranilate from L-kynurenine: step 1/1.</text>
</comment>
<gene>
    <name evidence="4 8" type="primary">kynU</name>
    <name evidence="7" type="ORF">ESZ26_04365</name>
    <name evidence="8" type="ORF">ESZ27_01945</name>
</gene>
<keyword evidence="3 4" id="KW-0663">Pyridoxal phosphate</keyword>
<comment type="catalytic activity">
    <reaction evidence="4 6">
        <text>L-kynurenine + H2O = anthranilate + L-alanine + H(+)</text>
        <dbReference type="Rhea" id="RHEA:16813"/>
        <dbReference type="ChEBI" id="CHEBI:15377"/>
        <dbReference type="ChEBI" id="CHEBI:15378"/>
        <dbReference type="ChEBI" id="CHEBI:16567"/>
        <dbReference type="ChEBI" id="CHEBI:57959"/>
        <dbReference type="ChEBI" id="CHEBI:57972"/>
        <dbReference type="EC" id="3.7.1.3"/>
    </reaction>
</comment>
<feature type="binding site" evidence="4">
    <location>
        <position position="229"/>
    </location>
    <ligand>
        <name>pyridoxal 5'-phosphate</name>
        <dbReference type="ChEBI" id="CHEBI:597326"/>
    </ligand>
</feature>
<evidence type="ECO:0000256" key="2">
    <source>
        <dbReference type="ARBA" id="ARBA00022801"/>
    </source>
</evidence>
<feature type="binding site" evidence="4">
    <location>
        <position position="251"/>
    </location>
    <ligand>
        <name>pyridoxal 5'-phosphate</name>
        <dbReference type="ChEBI" id="CHEBI:597326"/>
    </ligand>
</feature>
<evidence type="ECO:0000313" key="9">
    <source>
        <dbReference type="Proteomes" id="UP000321525"/>
    </source>
</evidence>
<dbReference type="NCBIfam" id="TIGR01814">
    <property type="entry name" value="kynureninase"/>
    <property type="match status" value="1"/>
</dbReference>
<organism evidence="8 10">
    <name type="scientific">Colwellia hornerae</name>
    <dbReference type="NCBI Taxonomy" id="89402"/>
    <lineage>
        <taxon>Bacteria</taxon>
        <taxon>Pseudomonadati</taxon>
        <taxon>Pseudomonadota</taxon>
        <taxon>Gammaproteobacteria</taxon>
        <taxon>Alteromonadales</taxon>
        <taxon>Colwelliaceae</taxon>
        <taxon>Colwellia</taxon>
    </lineage>
</organism>
<accession>A0A5C6QR90</accession>
<sequence length="436" mass="49386">MTQTITTNNNKTTLAYAQQLDINDPLAIIREQFAIPKQANGEDEYYFTGNSLGLQPKLAREYVIELLDSWGQRGVKGHFEGDHPWMPYHEFLTEQSALLVGGKNEEVVMMNSLTTNLHLMMVSFYQPQGKRSKILLEDHAFPSDHYAVESQLKHHKKNVDDNMLLWTPRAGEELLNHDDLYQMIEHQGDEIALILLPGVQYYTGQVLDMKTITEKAHAKGILVGFDLAHAVGNIEMALHNWQVDFACWCSYKYLNSGAGSVAGCFVHQKHSTNTDSETQVNRFAGWWGHDKSSRFKMENTFKPIPTAEGWQLSNPPVLSLAAIRGSLDTIKMAGGIKELRKKSIKLTQYMTELISSELGDKIRIITPSNQAERGCQLSLMINVEGLDGKAMFTALEENGVTTDWREPNVIRVAPVPLYNKFQDIYHFVRLLKECLQ</sequence>
<comment type="caution">
    <text evidence="8">The sequence shown here is derived from an EMBL/GenBank/DDBJ whole genome shotgun (WGS) entry which is preliminary data.</text>
</comment>
<feature type="binding site" evidence="4">
    <location>
        <position position="286"/>
    </location>
    <ligand>
        <name>pyridoxal 5'-phosphate</name>
        <dbReference type="ChEBI" id="CHEBI:597326"/>
    </ligand>
</feature>
<feature type="modified residue" description="N6-(pyridoxal phosphate)lysine" evidence="4">
    <location>
        <position position="252"/>
    </location>
</feature>
<comment type="similarity">
    <text evidence="4 6">Belongs to the kynureninase family.</text>
</comment>
<comment type="cofactor">
    <cofactor evidence="4 6">
        <name>pyridoxal 5'-phosphate</name>
        <dbReference type="ChEBI" id="CHEBI:597326"/>
    </cofactor>
</comment>
<dbReference type="GO" id="GO:0009435">
    <property type="term" value="P:NAD+ biosynthetic process"/>
    <property type="evidence" value="ECO:0007669"/>
    <property type="project" value="UniProtKB-UniRule"/>
</dbReference>
<dbReference type="AlphaFoldDB" id="A0A5C6QR90"/>
<dbReference type="Gene3D" id="3.40.640.10">
    <property type="entry name" value="Type I PLP-dependent aspartate aminotransferase-like (Major domain)"/>
    <property type="match status" value="1"/>
</dbReference>
<dbReference type="PANTHER" id="PTHR14084">
    <property type="entry name" value="KYNURENINASE"/>
    <property type="match status" value="1"/>
</dbReference>
<feature type="binding site" evidence="4">
    <location>
        <position position="226"/>
    </location>
    <ligand>
        <name>pyridoxal 5'-phosphate</name>
        <dbReference type="ChEBI" id="CHEBI:597326"/>
    </ligand>
</feature>
<dbReference type="UniPathway" id="UPA00253">
    <property type="reaction ID" value="UER00329"/>
</dbReference>
<keyword evidence="9" id="KW-1185">Reference proteome</keyword>
<dbReference type="GO" id="GO:0043420">
    <property type="term" value="P:anthranilate metabolic process"/>
    <property type="evidence" value="ECO:0007669"/>
    <property type="project" value="TreeGrafter"/>
</dbReference>
<dbReference type="SUPFAM" id="SSF53383">
    <property type="entry name" value="PLP-dependent transferases"/>
    <property type="match status" value="1"/>
</dbReference>
<dbReference type="EMBL" id="VOLQ01000003">
    <property type="protein sequence ID" value="TWX71190.1"/>
    <property type="molecule type" value="Genomic_DNA"/>
</dbReference>
<dbReference type="GO" id="GO:0019441">
    <property type="term" value="P:L-tryptophan catabolic process to kynurenine"/>
    <property type="evidence" value="ECO:0007669"/>
    <property type="project" value="TreeGrafter"/>
</dbReference>
<comment type="catalytic activity">
    <reaction evidence="6">
        <text>3-hydroxy-L-kynurenine + H2O = 3-hydroxyanthranilate + L-alanine + H(+)</text>
        <dbReference type="Rhea" id="RHEA:25143"/>
        <dbReference type="ChEBI" id="CHEBI:15377"/>
        <dbReference type="ChEBI" id="CHEBI:15378"/>
        <dbReference type="ChEBI" id="CHEBI:36559"/>
        <dbReference type="ChEBI" id="CHEBI:57972"/>
        <dbReference type="ChEBI" id="CHEBI:58125"/>
        <dbReference type="EC" id="3.7.1.3"/>
    </reaction>
</comment>
<proteinExistence type="inferred from homology"/>
<evidence type="ECO:0000313" key="10">
    <source>
        <dbReference type="Proteomes" id="UP000321917"/>
    </source>
</evidence>
<evidence type="ECO:0000313" key="8">
    <source>
        <dbReference type="EMBL" id="TWX71190.1"/>
    </source>
</evidence>
<keyword evidence="2 4" id="KW-0378">Hydrolase</keyword>
<evidence type="ECO:0000313" key="7">
    <source>
        <dbReference type="EMBL" id="TWX61858.1"/>
    </source>
</evidence>
<dbReference type="FunFam" id="3.40.640.10:FF:000031">
    <property type="entry name" value="Kynureninase"/>
    <property type="match status" value="1"/>
</dbReference>
<protein>
    <recommendedName>
        <fullName evidence="4 5">Kynureninase</fullName>
        <ecNumber evidence="4 5">3.7.1.3</ecNumber>
    </recommendedName>
    <alternativeName>
        <fullName evidence="4">L-kynurenine hydrolase</fullName>
    </alternativeName>
</protein>
<dbReference type="RefSeq" id="WP_146798370.1">
    <property type="nucleotide sequence ID" value="NZ_VOLP01000006.1"/>
</dbReference>
<feature type="binding site" evidence="4">
    <location>
        <position position="114"/>
    </location>
    <ligand>
        <name>pyridoxal 5'-phosphate</name>
        <dbReference type="ChEBI" id="CHEBI:597326"/>
    </ligand>
</feature>
<evidence type="ECO:0000256" key="6">
    <source>
        <dbReference type="PIRNR" id="PIRNR038800"/>
    </source>
</evidence>
<evidence type="ECO:0000256" key="3">
    <source>
        <dbReference type="ARBA" id="ARBA00022898"/>
    </source>
</evidence>
<comment type="pathway">
    <text evidence="4 6">Cofactor biosynthesis; NAD(+) biosynthesis; quinolinate from L-kynurenine: step 2/3.</text>
</comment>
<feature type="binding site" evidence="4">
    <location>
        <begin position="141"/>
        <end position="144"/>
    </location>
    <ligand>
        <name>pyridoxal 5'-phosphate</name>
        <dbReference type="ChEBI" id="CHEBI:597326"/>
    </ligand>
</feature>
<dbReference type="Proteomes" id="UP000321525">
    <property type="component" value="Unassembled WGS sequence"/>
</dbReference>
<dbReference type="GO" id="GO:0030170">
    <property type="term" value="F:pyridoxal phosphate binding"/>
    <property type="evidence" value="ECO:0007669"/>
    <property type="project" value="UniProtKB-UniRule"/>
</dbReference>
<dbReference type="Proteomes" id="UP000321917">
    <property type="component" value="Unassembled WGS sequence"/>
</dbReference>
<keyword evidence="1 4" id="KW-0662">Pyridine nucleotide biosynthesis</keyword>
<dbReference type="Pfam" id="PF22580">
    <property type="entry name" value="KYNU_C"/>
    <property type="match status" value="1"/>
</dbReference>
<dbReference type="InterPro" id="IPR015421">
    <property type="entry name" value="PyrdxlP-dep_Trfase_major"/>
</dbReference>
<evidence type="ECO:0000256" key="1">
    <source>
        <dbReference type="ARBA" id="ARBA00022642"/>
    </source>
</evidence>
<dbReference type="GO" id="GO:0030429">
    <property type="term" value="F:kynureninase activity"/>
    <property type="evidence" value="ECO:0007669"/>
    <property type="project" value="UniProtKB-UniRule"/>
</dbReference>
<name>A0A5C6QR90_9GAMM</name>
<dbReference type="OrthoDB" id="9812626at2"/>
<dbReference type="GO" id="GO:0005737">
    <property type="term" value="C:cytoplasm"/>
    <property type="evidence" value="ECO:0007669"/>
    <property type="project" value="UniProtKB-UniRule"/>
</dbReference>
<dbReference type="HAMAP" id="MF_01970">
    <property type="entry name" value="Kynureninase"/>
    <property type="match status" value="1"/>
</dbReference>
<dbReference type="UniPathway" id="UPA00334">
    <property type="reaction ID" value="UER00455"/>
</dbReference>
<feature type="binding site" evidence="4">
    <location>
        <position position="113"/>
    </location>
    <ligand>
        <name>pyridoxal 5'-phosphate</name>
        <dbReference type="ChEBI" id="CHEBI:597326"/>
    </ligand>
</feature>
<comment type="subunit">
    <text evidence="4 6">Homodimer.</text>
</comment>
<feature type="binding site" evidence="4">
    <location>
        <position position="314"/>
    </location>
    <ligand>
        <name>pyridoxal 5'-phosphate</name>
        <dbReference type="ChEBI" id="CHEBI:597326"/>
    </ligand>
</feature>
<evidence type="ECO:0000256" key="5">
    <source>
        <dbReference type="NCBIfam" id="TIGR01814"/>
    </source>
</evidence>
<dbReference type="PANTHER" id="PTHR14084:SF0">
    <property type="entry name" value="KYNURENINASE"/>
    <property type="match status" value="1"/>
</dbReference>
<comment type="caution">
    <text evidence="4">Lacks conserved residue(s) required for the propagation of feature annotation.</text>
</comment>
<evidence type="ECO:0000256" key="4">
    <source>
        <dbReference type="HAMAP-Rule" id="MF_01970"/>
    </source>
</evidence>
<dbReference type="InterPro" id="IPR015422">
    <property type="entry name" value="PyrdxlP-dep_Trfase_small"/>
</dbReference>
<dbReference type="Gene3D" id="3.90.1150.10">
    <property type="entry name" value="Aspartate Aminotransferase, domain 1"/>
    <property type="match status" value="1"/>
</dbReference>
<dbReference type="GO" id="GO:0019805">
    <property type="term" value="P:quinolinate biosynthetic process"/>
    <property type="evidence" value="ECO:0007669"/>
    <property type="project" value="UniProtKB-UniRule"/>
</dbReference>
<dbReference type="PIRSF" id="PIRSF038800">
    <property type="entry name" value="KYNU"/>
    <property type="match status" value="1"/>
</dbReference>
<comment type="function">
    <text evidence="4 6">Catalyzes the cleavage of L-kynurenine (L-Kyn) and L-3-hydroxykynurenine (L-3OHKyn) into anthranilic acid (AA) and 3-hydroxyanthranilic acid (3-OHAA), respectively.</text>
</comment>
<dbReference type="InterPro" id="IPR010111">
    <property type="entry name" value="Kynureninase"/>
</dbReference>
<dbReference type="InterPro" id="IPR015424">
    <property type="entry name" value="PyrdxlP-dep_Trfase"/>
</dbReference>